<evidence type="ECO:0000313" key="1">
    <source>
        <dbReference type="EMBL" id="MFA4805095.1"/>
    </source>
</evidence>
<evidence type="ECO:0008006" key="3">
    <source>
        <dbReference type="Google" id="ProtNLM"/>
    </source>
</evidence>
<proteinExistence type="predicted"/>
<dbReference type="Proteomes" id="UP001571980">
    <property type="component" value="Unassembled WGS sequence"/>
</dbReference>
<gene>
    <name evidence="1" type="ORF">P8X34_10205</name>
</gene>
<keyword evidence="2" id="KW-1185">Reference proteome</keyword>
<organism evidence="1 2">
    <name type="scientific">Pyrococcus kukulkanii</name>
    <dbReference type="NCBI Taxonomy" id="1609559"/>
    <lineage>
        <taxon>Archaea</taxon>
        <taxon>Methanobacteriati</taxon>
        <taxon>Methanobacteriota</taxon>
        <taxon>Thermococci</taxon>
        <taxon>Thermococcales</taxon>
        <taxon>Thermococcaceae</taxon>
        <taxon>Pyrococcus</taxon>
    </lineage>
</organism>
<evidence type="ECO:0000313" key="2">
    <source>
        <dbReference type="Proteomes" id="UP001571980"/>
    </source>
</evidence>
<sequence length="146" mass="16442">MGVCGEMKKGAKIESPCVECKYYIKHRCVLLKLVMKKPAKFCITTRDEDPFEVAQEIYDTFKNTIFTSKDLAKLIGTSIQRAAQILSELEKDGVTEGRGFGIRKWYSITADKNTAIKEIAKHIGKHISYAHAKYEQYITAEGTATV</sequence>
<reference evidence="1 2" key="1">
    <citation type="submission" date="2023-03" db="EMBL/GenBank/DDBJ databases">
        <title>Speciation in Pyrococcus: adaptation to high temperature as a mechanism.</title>
        <authorList>
            <person name="Gu J."/>
        </authorList>
    </citation>
    <scope>NUCLEOTIDE SEQUENCE [LARGE SCALE GENOMIC DNA]</scope>
    <source>
        <strain evidence="1 2">LMOA34</strain>
    </source>
</reference>
<name>A0ABV4T5U4_9EURY</name>
<comment type="caution">
    <text evidence="1">The sequence shown here is derived from an EMBL/GenBank/DDBJ whole genome shotgun (WGS) entry which is preliminary data.</text>
</comment>
<accession>A0ABV4T5U4</accession>
<dbReference type="RefSeq" id="WP_372824417.1">
    <property type="nucleotide sequence ID" value="NZ_JARRID010000006.1"/>
</dbReference>
<dbReference type="EMBL" id="JARRIG010000007">
    <property type="protein sequence ID" value="MFA4805095.1"/>
    <property type="molecule type" value="Genomic_DNA"/>
</dbReference>
<dbReference type="InterPro" id="IPR036390">
    <property type="entry name" value="WH_DNA-bd_sf"/>
</dbReference>
<protein>
    <recommendedName>
        <fullName evidence="3">Helix-turn-helix type 11 domain-containing protein</fullName>
    </recommendedName>
</protein>
<dbReference type="SUPFAM" id="SSF46785">
    <property type="entry name" value="Winged helix' DNA-binding domain"/>
    <property type="match status" value="1"/>
</dbReference>